<dbReference type="InterPro" id="IPR009825">
    <property type="entry name" value="ECF_substrate-spec-like"/>
</dbReference>
<dbReference type="GO" id="GO:0016020">
    <property type="term" value="C:membrane"/>
    <property type="evidence" value="ECO:0007669"/>
    <property type="project" value="InterPro"/>
</dbReference>
<name>A0A5S5AX35_9FIRM</name>
<gene>
    <name evidence="2" type="ORF">LZ11_00921</name>
</gene>
<accession>A0A5S5AX35</accession>
<keyword evidence="1" id="KW-0472">Membrane</keyword>
<proteinExistence type="predicted"/>
<feature type="transmembrane region" description="Helical" evidence="1">
    <location>
        <begin position="142"/>
        <end position="164"/>
    </location>
</feature>
<reference evidence="2 3" key="1">
    <citation type="submission" date="2019-07" db="EMBL/GenBank/DDBJ databases">
        <title>Genomic Encyclopedia of Type Strains, Phase I: the one thousand microbial genomes (KMG-I) project.</title>
        <authorList>
            <person name="Kyrpides N."/>
        </authorList>
    </citation>
    <scope>NUCLEOTIDE SEQUENCE [LARGE SCALE GENOMIC DNA]</scope>
    <source>
        <strain evidence="2 3">DSM 16647</strain>
    </source>
</reference>
<feature type="transmembrane region" description="Helical" evidence="1">
    <location>
        <begin position="46"/>
        <end position="72"/>
    </location>
</feature>
<dbReference type="Pfam" id="PF07155">
    <property type="entry name" value="ECF-ribofla_trS"/>
    <property type="match status" value="1"/>
</dbReference>
<feature type="transmembrane region" description="Helical" evidence="1">
    <location>
        <begin position="6"/>
        <end position="25"/>
    </location>
</feature>
<evidence type="ECO:0000313" key="2">
    <source>
        <dbReference type="EMBL" id="TYP56642.1"/>
    </source>
</evidence>
<evidence type="ECO:0000256" key="1">
    <source>
        <dbReference type="SAM" id="Phobius"/>
    </source>
</evidence>
<feature type="transmembrane region" description="Helical" evidence="1">
    <location>
        <begin position="78"/>
        <end position="100"/>
    </location>
</feature>
<dbReference type="AlphaFoldDB" id="A0A5S5AX35"/>
<organism evidence="2 3">
    <name type="scientific">Thermosediminibacter litoriperuensis</name>
    <dbReference type="NCBI Taxonomy" id="291989"/>
    <lineage>
        <taxon>Bacteria</taxon>
        <taxon>Bacillati</taxon>
        <taxon>Bacillota</taxon>
        <taxon>Clostridia</taxon>
        <taxon>Thermosediminibacterales</taxon>
        <taxon>Thermosediminibacteraceae</taxon>
        <taxon>Thermosediminibacter</taxon>
    </lineage>
</organism>
<dbReference type="InterPro" id="IPR030949">
    <property type="entry name" value="ECF_S_folate_fam"/>
</dbReference>
<feature type="transmembrane region" description="Helical" evidence="1">
    <location>
        <begin position="107"/>
        <end position="130"/>
    </location>
</feature>
<dbReference type="Gene3D" id="1.10.1760.20">
    <property type="match status" value="1"/>
</dbReference>
<sequence>MKIGTRKITYLAMFVVLNIVLTRVASIRIASGTVEAIRIGFGGFPVILAGIALGPAAGGVVGALGDLLGYWINPMGPYMPHFTVTAALTGIIPGLVMRIFKNEQPALWQLFLAIAVGQIITSVLLVPYFLYKLFGVPLVYKMSTACLVQAFNIPIYTIFTRLLLKRVNLKPALSKN</sequence>
<protein>
    <submittedName>
        <fullName evidence="2">ECF transporter S component (Folate family)</fullName>
    </submittedName>
</protein>
<keyword evidence="1" id="KW-1133">Transmembrane helix</keyword>
<dbReference type="Proteomes" id="UP000322294">
    <property type="component" value="Unassembled WGS sequence"/>
</dbReference>
<keyword evidence="1" id="KW-0812">Transmembrane</keyword>
<comment type="caution">
    <text evidence="2">The sequence shown here is derived from an EMBL/GenBank/DDBJ whole genome shotgun (WGS) entry which is preliminary data.</text>
</comment>
<dbReference type="EMBL" id="VNHO01000008">
    <property type="protein sequence ID" value="TYP56642.1"/>
    <property type="molecule type" value="Genomic_DNA"/>
</dbReference>
<keyword evidence="3" id="KW-1185">Reference proteome</keyword>
<dbReference type="NCBIfam" id="TIGR04518">
    <property type="entry name" value="ECF_S_folT_fam"/>
    <property type="match status" value="1"/>
</dbReference>
<dbReference type="OrthoDB" id="4624at2"/>
<evidence type="ECO:0000313" key="3">
    <source>
        <dbReference type="Proteomes" id="UP000322294"/>
    </source>
</evidence>
<dbReference type="RefSeq" id="WP_148866711.1">
    <property type="nucleotide sequence ID" value="NZ_VNHO01000008.1"/>
</dbReference>